<accession>A0A9J6G8X1</accession>
<gene>
    <name evidence="1" type="ORF">HPB48_007322</name>
</gene>
<name>A0A9J6G8X1_HAELO</name>
<dbReference type="Proteomes" id="UP000821853">
    <property type="component" value="Chromosome 3"/>
</dbReference>
<dbReference type="AlphaFoldDB" id="A0A9J6G8X1"/>
<keyword evidence="2" id="KW-1185">Reference proteome</keyword>
<evidence type="ECO:0000313" key="1">
    <source>
        <dbReference type="EMBL" id="KAH9371319.1"/>
    </source>
</evidence>
<organism evidence="1 2">
    <name type="scientific">Haemaphysalis longicornis</name>
    <name type="common">Bush tick</name>
    <dbReference type="NCBI Taxonomy" id="44386"/>
    <lineage>
        <taxon>Eukaryota</taxon>
        <taxon>Metazoa</taxon>
        <taxon>Ecdysozoa</taxon>
        <taxon>Arthropoda</taxon>
        <taxon>Chelicerata</taxon>
        <taxon>Arachnida</taxon>
        <taxon>Acari</taxon>
        <taxon>Parasitiformes</taxon>
        <taxon>Ixodida</taxon>
        <taxon>Ixodoidea</taxon>
        <taxon>Ixodidae</taxon>
        <taxon>Haemaphysalinae</taxon>
        <taxon>Haemaphysalis</taxon>
    </lineage>
</organism>
<proteinExistence type="predicted"/>
<dbReference type="VEuPathDB" id="VectorBase:HLOH_039919"/>
<dbReference type="EMBL" id="JABSTR010000005">
    <property type="protein sequence ID" value="KAH9371319.1"/>
    <property type="molecule type" value="Genomic_DNA"/>
</dbReference>
<comment type="caution">
    <text evidence="1">The sequence shown here is derived from an EMBL/GenBank/DDBJ whole genome shotgun (WGS) entry which is preliminary data.</text>
</comment>
<protein>
    <submittedName>
        <fullName evidence="1">Uncharacterized protein</fullName>
    </submittedName>
</protein>
<sequence>MSVPRTWNILFHLLDTTKSKTHQRQDLHRLLHGYDGNPEELFVELQNRYLYIGPYKPAKDCEGAPNLTLD</sequence>
<reference evidence="1 2" key="1">
    <citation type="journal article" date="2020" name="Cell">
        <title>Large-Scale Comparative Analyses of Tick Genomes Elucidate Their Genetic Diversity and Vector Capacities.</title>
        <authorList>
            <consortium name="Tick Genome and Microbiome Consortium (TIGMIC)"/>
            <person name="Jia N."/>
            <person name="Wang J."/>
            <person name="Shi W."/>
            <person name="Du L."/>
            <person name="Sun Y."/>
            <person name="Zhan W."/>
            <person name="Jiang J.F."/>
            <person name="Wang Q."/>
            <person name="Zhang B."/>
            <person name="Ji P."/>
            <person name="Bell-Sakyi L."/>
            <person name="Cui X.M."/>
            <person name="Yuan T.T."/>
            <person name="Jiang B.G."/>
            <person name="Yang W.F."/>
            <person name="Lam T.T."/>
            <person name="Chang Q.C."/>
            <person name="Ding S.J."/>
            <person name="Wang X.J."/>
            <person name="Zhu J.G."/>
            <person name="Ruan X.D."/>
            <person name="Zhao L."/>
            <person name="Wei J.T."/>
            <person name="Ye R.Z."/>
            <person name="Que T.C."/>
            <person name="Du C.H."/>
            <person name="Zhou Y.H."/>
            <person name="Cheng J.X."/>
            <person name="Dai P.F."/>
            <person name="Guo W.B."/>
            <person name="Han X.H."/>
            <person name="Huang E.J."/>
            <person name="Li L.F."/>
            <person name="Wei W."/>
            <person name="Gao Y.C."/>
            <person name="Liu J.Z."/>
            <person name="Shao H.Z."/>
            <person name="Wang X."/>
            <person name="Wang C.C."/>
            <person name="Yang T.C."/>
            <person name="Huo Q.B."/>
            <person name="Li W."/>
            <person name="Chen H.Y."/>
            <person name="Chen S.E."/>
            <person name="Zhou L.G."/>
            <person name="Ni X.B."/>
            <person name="Tian J.H."/>
            <person name="Sheng Y."/>
            <person name="Liu T."/>
            <person name="Pan Y.S."/>
            <person name="Xia L.Y."/>
            <person name="Li J."/>
            <person name="Zhao F."/>
            <person name="Cao W.C."/>
        </authorList>
    </citation>
    <scope>NUCLEOTIDE SEQUENCE [LARGE SCALE GENOMIC DNA]</scope>
    <source>
        <strain evidence="1">HaeL-2018</strain>
    </source>
</reference>
<evidence type="ECO:0000313" key="2">
    <source>
        <dbReference type="Proteomes" id="UP000821853"/>
    </source>
</evidence>